<organism evidence="2 3">
    <name type="scientific">Myxococcus xanthus (strain DK1622)</name>
    <dbReference type="NCBI Taxonomy" id="246197"/>
    <lineage>
        <taxon>Bacteria</taxon>
        <taxon>Pseudomonadati</taxon>
        <taxon>Myxococcota</taxon>
        <taxon>Myxococcia</taxon>
        <taxon>Myxococcales</taxon>
        <taxon>Cystobacterineae</taxon>
        <taxon>Myxococcaceae</taxon>
        <taxon>Myxococcus</taxon>
    </lineage>
</organism>
<dbReference type="EMBL" id="CP000113">
    <property type="protein sequence ID" value="ABF87974.1"/>
    <property type="molecule type" value="Genomic_DNA"/>
</dbReference>
<feature type="region of interest" description="Disordered" evidence="1">
    <location>
        <begin position="242"/>
        <end position="273"/>
    </location>
</feature>
<dbReference type="STRING" id="246197.MXAN_4379"/>
<proteinExistence type="predicted"/>
<dbReference type="AlphaFoldDB" id="Q1D471"/>
<keyword evidence="3" id="KW-1185">Reference proteome</keyword>
<gene>
    <name evidence="2" type="ordered locus">MXAN_4379</name>
</gene>
<dbReference type="EnsemblBacteria" id="ABF87974">
    <property type="protein sequence ID" value="ABF87974"/>
    <property type="gene ID" value="MXAN_4379"/>
</dbReference>
<evidence type="ECO:0000256" key="1">
    <source>
        <dbReference type="SAM" id="MobiDB-lite"/>
    </source>
</evidence>
<dbReference type="Proteomes" id="UP000002402">
    <property type="component" value="Chromosome"/>
</dbReference>
<name>Q1D471_MYXXD</name>
<dbReference type="OrthoDB" id="5381436at2"/>
<protein>
    <submittedName>
        <fullName evidence="2">Uncharacterized protein</fullName>
    </submittedName>
</protein>
<dbReference type="HOGENOM" id="CLU_088919_0_0_7"/>
<dbReference type="InterPro" id="IPR032871">
    <property type="entry name" value="AHH_dom_containing"/>
</dbReference>
<evidence type="ECO:0000313" key="3">
    <source>
        <dbReference type="Proteomes" id="UP000002402"/>
    </source>
</evidence>
<dbReference type="Pfam" id="PF14412">
    <property type="entry name" value="AHH"/>
    <property type="match status" value="1"/>
</dbReference>
<dbReference type="KEGG" id="mxa:MXAN_4379"/>
<evidence type="ECO:0000313" key="2">
    <source>
        <dbReference type="EMBL" id="ABF87974.1"/>
    </source>
</evidence>
<reference evidence="2 3" key="1">
    <citation type="journal article" date="2006" name="Proc. Natl. Acad. Sci. U.S.A.">
        <title>Evolution of sensory complexity recorded in a myxobacterial genome.</title>
        <authorList>
            <person name="Goldman B.S."/>
            <person name="Nierman W.C."/>
            <person name="Kaiser D."/>
            <person name="Slater S.C."/>
            <person name="Durkin A.S."/>
            <person name="Eisen J.A."/>
            <person name="Ronning C.M."/>
            <person name="Barbazuk W.B."/>
            <person name="Blanchard M."/>
            <person name="Field C."/>
            <person name="Halling C."/>
            <person name="Hinkle G."/>
            <person name="Iartchuk O."/>
            <person name="Kim H.S."/>
            <person name="Mackenzie C."/>
            <person name="Madupu R."/>
            <person name="Miller N."/>
            <person name="Shvartsbeyn A."/>
            <person name="Sullivan S.A."/>
            <person name="Vaudin M."/>
            <person name="Wiegand R."/>
            <person name="Kaplan H.B."/>
        </authorList>
    </citation>
    <scope>NUCLEOTIDE SEQUENCE [LARGE SCALE GENOMIC DNA]</scope>
    <source>
        <strain evidence="3">DK1622</strain>
    </source>
</reference>
<accession>Q1D471</accession>
<sequence length="273" mass="30084">MVWLRTPVGKCAFACARVPFIDRRGGCVLPGMPVIIRGARVRFLKTKPGEGPKPPPRPPCEYCGKAWHKFAAAWGWHVGNSTELRENILAGRESSEHPWYTGRWSIAAHHLICSEAMADDENWARFCREFGYDINRRENGVMLPMVLAVACELHVPVHIGPHSGGWAFDMDMAYPDAVKGALEAVADAVERGDYCQKPAALTQSLDRISRQILTKLASGKWTLTTDGLDYLPGGRGCAGATSIQDKPRRACPVGRSHSDTRAPLQRRALQVGE</sequence>